<dbReference type="InterPro" id="IPR016163">
    <property type="entry name" value="Ald_DH_C"/>
</dbReference>
<dbReference type="Gene3D" id="3.40.309.10">
    <property type="entry name" value="Aldehyde Dehydrogenase, Chain A, domain 2"/>
    <property type="match status" value="1"/>
</dbReference>
<evidence type="ECO:0000313" key="8">
    <source>
        <dbReference type="Proteomes" id="UP000294664"/>
    </source>
</evidence>
<dbReference type="Gene3D" id="3.40.605.10">
    <property type="entry name" value="Aldehyde Dehydrogenase, Chain A, domain 1"/>
    <property type="match status" value="1"/>
</dbReference>
<protein>
    <submittedName>
        <fullName evidence="7">Acyl-CoA reductase-like NAD-dependent aldehyde dehydrogenase</fullName>
    </submittedName>
</protein>
<proteinExistence type="inferred from homology"/>
<keyword evidence="8" id="KW-1185">Reference proteome</keyword>
<dbReference type="PROSITE" id="PS00687">
    <property type="entry name" value="ALDEHYDE_DEHYDR_GLU"/>
    <property type="match status" value="1"/>
</dbReference>
<dbReference type="Proteomes" id="UP000294664">
    <property type="component" value="Unassembled WGS sequence"/>
</dbReference>
<sequence length="496" mass="53135">MSNANSALDAASRAIGTSPMTGRMLLGGDLVESLGGGWMDCVNPANEDYIGRVPRGTAADVERAVAAAETAQADWAALSVAQRSDYLMRLGDAIMKRAEDILQVEVSDTGNPITAMRNDIASGVDRLRYFAGLGYELQGKSIPATPDNLHFTVREPYGVVGRILAFNHPINFAIVGMASPLMAGNAVILKPSEQSPLSASLLAEIARDILPPGVLNILSGDAEVGNALVRHPRVKRLSFVGSARTGMAIQRSAAEVAVKHVSLELGGKNPFIVFPDVDVDKVATAAVAGMNFTWQGQSCASTSRLFVHDDIYDAVLDRVTQKVAAIRVGDPFDPATQMGAINSAHQLRKVEHYVAAGREDGGRLVAGGKRPPGDAFRTGYWIEPTVFADVAPDARIAREEIFGPVLSVLRWSDVDAVVKQANAVEYGLTAAVWTRDISVALRTAQKIQAGYIWINGINAHVRAVPYGGYKNSGVGRERGIEEMFSYTEEKSIHIML</sequence>
<dbReference type="InterPro" id="IPR029510">
    <property type="entry name" value="Ald_DH_CS_GLU"/>
</dbReference>
<dbReference type="FunFam" id="3.40.605.10:FF:000007">
    <property type="entry name" value="NAD/NADP-dependent betaine aldehyde dehydrogenase"/>
    <property type="match status" value="1"/>
</dbReference>
<reference evidence="7 8" key="1">
    <citation type="submission" date="2019-03" db="EMBL/GenBank/DDBJ databases">
        <title>Genomic Encyclopedia of Type Strains, Phase IV (KMG-IV): sequencing the most valuable type-strain genomes for metagenomic binning, comparative biology and taxonomic classification.</title>
        <authorList>
            <person name="Goeker M."/>
        </authorList>
    </citation>
    <scope>NUCLEOTIDE SEQUENCE [LARGE SCALE GENOMIC DNA]</scope>
    <source>
        <strain evidence="7 8">DSM 9035</strain>
    </source>
</reference>
<dbReference type="SUPFAM" id="SSF53720">
    <property type="entry name" value="ALDH-like"/>
    <property type="match status" value="1"/>
</dbReference>
<name>A0A4R3M2W9_9HYPH</name>
<dbReference type="GO" id="GO:0016620">
    <property type="term" value="F:oxidoreductase activity, acting on the aldehyde or oxo group of donors, NAD or NADP as acceptor"/>
    <property type="evidence" value="ECO:0007669"/>
    <property type="project" value="InterPro"/>
</dbReference>
<organism evidence="7 8">
    <name type="scientific">Aquabacter spiritensis</name>
    <dbReference type="NCBI Taxonomy" id="933073"/>
    <lineage>
        <taxon>Bacteria</taxon>
        <taxon>Pseudomonadati</taxon>
        <taxon>Pseudomonadota</taxon>
        <taxon>Alphaproteobacteria</taxon>
        <taxon>Hyphomicrobiales</taxon>
        <taxon>Xanthobacteraceae</taxon>
        <taxon>Aquabacter</taxon>
    </lineage>
</organism>
<feature type="active site" evidence="4">
    <location>
        <position position="264"/>
    </location>
</feature>
<evidence type="ECO:0000256" key="5">
    <source>
        <dbReference type="RuleBase" id="RU003345"/>
    </source>
</evidence>
<dbReference type="EMBL" id="SMAI01000001">
    <property type="protein sequence ID" value="TCT07500.1"/>
    <property type="molecule type" value="Genomic_DNA"/>
</dbReference>
<evidence type="ECO:0000256" key="3">
    <source>
        <dbReference type="ARBA" id="ARBA00023097"/>
    </source>
</evidence>
<dbReference type="InterPro" id="IPR016161">
    <property type="entry name" value="Ald_DH/histidinol_DH"/>
</dbReference>
<keyword evidence="3" id="KW-0558">Oxidation</keyword>
<dbReference type="FunFam" id="3.40.309.10:FF:000012">
    <property type="entry name" value="Betaine aldehyde dehydrogenase"/>
    <property type="match status" value="1"/>
</dbReference>
<evidence type="ECO:0000313" key="7">
    <source>
        <dbReference type="EMBL" id="TCT07500.1"/>
    </source>
</evidence>
<dbReference type="AlphaFoldDB" id="A0A4R3M2W9"/>
<accession>A0A4R3M2W9</accession>
<evidence type="ECO:0000256" key="1">
    <source>
        <dbReference type="ARBA" id="ARBA00009986"/>
    </source>
</evidence>
<keyword evidence="2 5" id="KW-0560">Oxidoreductase</keyword>
<dbReference type="InterPro" id="IPR016162">
    <property type="entry name" value="Ald_DH_N"/>
</dbReference>
<dbReference type="OrthoDB" id="9812625at2"/>
<dbReference type="InterPro" id="IPR015590">
    <property type="entry name" value="Aldehyde_DH_dom"/>
</dbReference>
<gene>
    <name evidence="7" type="ORF">EDC64_10117</name>
</gene>
<evidence type="ECO:0000259" key="6">
    <source>
        <dbReference type="Pfam" id="PF00171"/>
    </source>
</evidence>
<evidence type="ECO:0000256" key="2">
    <source>
        <dbReference type="ARBA" id="ARBA00023002"/>
    </source>
</evidence>
<dbReference type="PANTHER" id="PTHR11699">
    <property type="entry name" value="ALDEHYDE DEHYDROGENASE-RELATED"/>
    <property type="match status" value="1"/>
</dbReference>
<comment type="caution">
    <text evidence="7">The sequence shown here is derived from an EMBL/GenBank/DDBJ whole genome shotgun (WGS) entry which is preliminary data.</text>
</comment>
<dbReference type="RefSeq" id="WP_132028235.1">
    <property type="nucleotide sequence ID" value="NZ_SMAI01000001.1"/>
</dbReference>
<evidence type="ECO:0000256" key="4">
    <source>
        <dbReference type="PROSITE-ProRule" id="PRU10007"/>
    </source>
</evidence>
<feature type="domain" description="Aldehyde dehydrogenase" evidence="6">
    <location>
        <begin position="39"/>
        <end position="492"/>
    </location>
</feature>
<dbReference type="Pfam" id="PF00171">
    <property type="entry name" value="Aldedh"/>
    <property type="match status" value="1"/>
</dbReference>
<comment type="similarity">
    <text evidence="1 5">Belongs to the aldehyde dehydrogenase family.</text>
</comment>